<sequence length="341" mass="36970">MTRPAYRLLLDGTDITTRLQGRLIRLTLADNRGFETDQLDIELDDGDDGLALPRRGATVALHLGWAGQALEDKGTYIVDEIEHSGAPDRLTIHARSADLRTGITTKRQRSFHGHTVGDIVRSVAAANDLTPAIGAALASIALEHIDQTDESDANLLTRIALDLDAITTVKAGRLLFVKAGQATTASGKPLDTVTITRASGDNHRYHVADRAGYTAVRAHYHDKASATQKSVLVGNETIDEDEENPNEPTAANTKTLRHIYASAANATRAAKAEWQRIQRGVATFQLTLATGRTDLFPEIPVKVAGFKPEIDDADWLITRATHTLDDSGLITALEMEYKPEG</sequence>
<organism evidence="1 2">
    <name type="scientific">Denitromonas iodatirespirans</name>
    <dbReference type="NCBI Taxonomy" id="2795389"/>
    <lineage>
        <taxon>Bacteria</taxon>
        <taxon>Pseudomonadati</taxon>
        <taxon>Pseudomonadota</taxon>
        <taxon>Betaproteobacteria</taxon>
        <taxon>Rhodocyclales</taxon>
        <taxon>Zoogloeaceae</taxon>
        <taxon>Denitromonas</taxon>
    </lineage>
</organism>
<proteinExistence type="predicted"/>
<dbReference type="AlphaFoldDB" id="A0A944DF59"/>
<dbReference type="PANTHER" id="PTHR35862:SF3">
    <property type="entry name" value="FELS-2 PROPHAGE PROTEIN"/>
    <property type="match status" value="1"/>
</dbReference>
<keyword evidence="2" id="KW-1185">Reference proteome</keyword>
<evidence type="ECO:0000313" key="2">
    <source>
        <dbReference type="Proteomes" id="UP000694660"/>
    </source>
</evidence>
<protein>
    <submittedName>
        <fullName evidence="1">Phage late control D family protein</fullName>
    </submittedName>
</protein>
<accession>A0A944DF59</accession>
<dbReference type="PANTHER" id="PTHR35862">
    <property type="entry name" value="FELS-2 PROPHAGE PROTEIN"/>
    <property type="match status" value="1"/>
</dbReference>
<dbReference type="RefSeq" id="WP_214361439.1">
    <property type="nucleotide sequence ID" value="NZ_JAEKFT010000010.1"/>
</dbReference>
<reference evidence="2" key="1">
    <citation type="journal article" date="2022" name="ISME J.">
        <title>Genetic and phylogenetic analysis of dissimilatory iodate-reducing bacteria identifies potential niches across the world's oceans.</title>
        <authorList>
            <person name="Reyes-Umana V."/>
            <person name="Henning Z."/>
            <person name="Lee K."/>
            <person name="Barnum T.P."/>
            <person name="Coates J.D."/>
        </authorList>
    </citation>
    <scope>NUCLEOTIDE SEQUENCE [LARGE SCALE GENOMIC DNA]</scope>
    <source>
        <strain evidence="2">IR12</strain>
    </source>
</reference>
<comment type="caution">
    <text evidence="1">The sequence shown here is derived from an EMBL/GenBank/DDBJ whole genome shotgun (WGS) entry which is preliminary data.</text>
</comment>
<dbReference type="EMBL" id="JAEKFT010000010">
    <property type="protein sequence ID" value="MBT0961683.1"/>
    <property type="molecule type" value="Genomic_DNA"/>
</dbReference>
<evidence type="ECO:0000313" key="1">
    <source>
        <dbReference type="EMBL" id="MBT0961683.1"/>
    </source>
</evidence>
<name>A0A944DF59_DENI1</name>
<dbReference type="Pfam" id="PF05954">
    <property type="entry name" value="Phage_GPD"/>
    <property type="match status" value="1"/>
</dbReference>
<dbReference type="InterPro" id="IPR052726">
    <property type="entry name" value="Phage_Baseplate_Hub"/>
</dbReference>
<dbReference type="SUPFAM" id="SSF69279">
    <property type="entry name" value="Phage tail proteins"/>
    <property type="match status" value="1"/>
</dbReference>
<gene>
    <name evidence="1" type="ORF">I8J34_10920</name>
</gene>
<dbReference type="Proteomes" id="UP000694660">
    <property type="component" value="Unassembled WGS sequence"/>
</dbReference>